<dbReference type="SUPFAM" id="SSF88723">
    <property type="entry name" value="PIN domain-like"/>
    <property type="match status" value="1"/>
</dbReference>
<reference evidence="2" key="3">
    <citation type="submission" date="2020-02" db="EMBL/GenBank/DDBJ databases">
        <authorList>
            <person name="Sarangi A.N."/>
            <person name="Ghosh S."/>
            <person name="Mukherjee M."/>
            <person name="Tripathy S."/>
        </authorList>
    </citation>
    <scope>NUCLEOTIDE SEQUENCE</scope>
    <source>
        <strain evidence="2">BDU141951</strain>
    </source>
</reference>
<dbReference type="InterPro" id="IPR002716">
    <property type="entry name" value="PIN_dom"/>
</dbReference>
<dbReference type="PANTHER" id="PTHR34610:SF3">
    <property type="entry name" value="SSL7007 PROTEIN"/>
    <property type="match status" value="1"/>
</dbReference>
<dbReference type="InterPro" id="IPR002850">
    <property type="entry name" value="PIN_toxin-like"/>
</dbReference>
<evidence type="ECO:0000259" key="1">
    <source>
        <dbReference type="Pfam" id="PF13470"/>
    </source>
</evidence>
<sequence length="133" mass="15167">MMQRVVIDTNIWIRILLRGRVTLPILTAFNDGRFQLVMSQPLFDEFHTVWNRPRLKQRLDVNQAIRLEQQLRLRSIWIEVSTIPPNCRDPKDLPVLATAIDGAANIIVSGDNDLRAIEGLSVGFEHTGGGLRR</sequence>
<dbReference type="EMBL" id="JTHE02000001">
    <property type="protein sequence ID" value="NEV65505.1"/>
    <property type="molecule type" value="Genomic_DNA"/>
</dbReference>
<dbReference type="NCBIfam" id="TIGR00305">
    <property type="entry name" value="putative toxin-antitoxin system toxin component, PIN family"/>
    <property type="match status" value="1"/>
</dbReference>
<protein>
    <submittedName>
        <fullName evidence="2">Putative toxin-antitoxin system toxin component, PIN family</fullName>
    </submittedName>
</protein>
<comment type="caution">
    <text evidence="2">The sequence shown here is derived from an EMBL/GenBank/DDBJ whole genome shotgun (WGS) entry which is preliminary data.</text>
</comment>
<dbReference type="InterPro" id="IPR029060">
    <property type="entry name" value="PIN-like_dom_sf"/>
</dbReference>
<reference evidence="2" key="1">
    <citation type="submission" date="2014-11" db="EMBL/GenBank/DDBJ databases">
        <authorList>
            <person name="Malar M.C."/>
            <person name="Sen D."/>
            <person name="Tripathy S."/>
        </authorList>
    </citation>
    <scope>NUCLEOTIDE SEQUENCE</scope>
    <source>
        <strain evidence="2">BDU141951</strain>
    </source>
</reference>
<name>A0A8T6QJM4_9CYAN</name>
<feature type="domain" description="PIN" evidence="1">
    <location>
        <begin position="4"/>
        <end position="112"/>
    </location>
</feature>
<organism evidence="2">
    <name type="scientific">Lyngbya confervoides BDU141951</name>
    <dbReference type="NCBI Taxonomy" id="1574623"/>
    <lineage>
        <taxon>Bacteria</taxon>
        <taxon>Bacillati</taxon>
        <taxon>Cyanobacteriota</taxon>
        <taxon>Cyanophyceae</taxon>
        <taxon>Oscillatoriophycideae</taxon>
        <taxon>Oscillatoriales</taxon>
        <taxon>Microcoleaceae</taxon>
        <taxon>Lyngbya</taxon>
    </lineage>
</organism>
<dbReference type="AlphaFoldDB" id="A0A8T6QJM4"/>
<proteinExistence type="predicted"/>
<dbReference type="PANTHER" id="PTHR34610">
    <property type="entry name" value="SSL7007 PROTEIN"/>
    <property type="match status" value="1"/>
</dbReference>
<dbReference type="Pfam" id="PF13470">
    <property type="entry name" value="PIN_3"/>
    <property type="match status" value="1"/>
</dbReference>
<evidence type="ECO:0000313" key="2">
    <source>
        <dbReference type="EMBL" id="NEV65505.1"/>
    </source>
</evidence>
<gene>
    <name evidence="2" type="ORF">QQ91_000050</name>
</gene>
<accession>A0A8T6QJM4</accession>
<reference evidence="2" key="2">
    <citation type="journal article" date="2015" name="Genome Announc.">
        <title>Draft Genome Sequence of Filamentous Marine Cyanobacterium Lyngbya confervoides Strain BDU141951.</title>
        <authorList>
            <person name="Chandrababunaidu M.M."/>
            <person name="Sen D."/>
            <person name="Tripathy S."/>
        </authorList>
    </citation>
    <scope>NUCLEOTIDE SEQUENCE</scope>
    <source>
        <strain evidence="2">BDU141951</strain>
    </source>
</reference>